<evidence type="ECO:0000313" key="11">
    <source>
        <dbReference type="EMBL" id="ADP77955.1"/>
    </source>
</evidence>
<feature type="transmembrane region" description="Helical" evidence="9">
    <location>
        <begin position="147"/>
        <end position="167"/>
    </location>
</feature>
<dbReference type="GO" id="GO:0005886">
    <property type="term" value="C:plasma membrane"/>
    <property type="evidence" value="ECO:0007669"/>
    <property type="project" value="UniProtKB-SubCell"/>
</dbReference>
<feature type="transmembrane region" description="Helical" evidence="9">
    <location>
        <begin position="173"/>
        <end position="195"/>
    </location>
</feature>
<dbReference type="SUPFAM" id="SSF82866">
    <property type="entry name" value="Multidrug efflux transporter AcrB transmembrane domain"/>
    <property type="match status" value="1"/>
</dbReference>
<evidence type="ECO:0000313" key="12">
    <source>
        <dbReference type="Proteomes" id="UP000002315"/>
    </source>
</evidence>
<evidence type="ECO:0000256" key="3">
    <source>
        <dbReference type="ARBA" id="ARBA00022475"/>
    </source>
</evidence>
<name>E3GWJ0_METFV</name>
<keyword evidence="6 9" id="KW-1133">Transmembrane helix</keyword>
<feature type="transmembrane region" description="Helical" evidence="9">
    <location>
        <begin position="12"/>
        <end position="32"/>
    </location>
</feature>
<organism evidence="11 12">
    <name type="scientific">Methanothermus fervidus (strain ATCC 43054 / DSM 2088 / JCM 10308 / V24 S)</name>
    <dbReference type="NCBI Taxonomy" id="523846"/>
    <lineage>
        <taxon>Archaea</taxon>
        <taxon>Methanobacteriati</taxon>
        <taxon>Methanobacteriota</taxon>
        <taxon>Methanomada group</taxon>
        <taxon>Methanobacteria</taxon>
        <taxon>Methanobacteriales</taxon>
        <taxon>Methanothermaceae</taxon>
        <taxon>Methanothermus</taxon>
    </lineage>
</organism>
<dbReference type="AlphaFoldDB" id="E3GWJ0"/>
<feature type="domain" description="Protein export membrane protein SecD/SecF C-terminal" evidence="10">
    <location>
        <begin position="92"/>
        <end position="275"/>
    </location>
</feature>
<dbReference type="HOGENOM" id="CLU_060478_0_0_2"/>
<gene>
    <name evidence="9" type="primary">secF</name>
    <name evidence="11" type="ordered locus">Mfer_1169</name>
</gene>
<keyword evidence="4 9" id="KW-0812">Transmembrane</keyword>
<dbReference type="PANTHER" id="PTHR30081">
    <property type="entry name" value="PROTEIN-EXPORT MEMBRANE PROTEIN SEC"/>
    <property type="match status" value="1"/>
</dbReference>
<dbReference type="GO" id="GO:0065002">
    <property type="term" value="P:intracellular protein transmembrane transport"/>
    <property type="evidence" value="ECO:0007669"/>
    <property type="project" value="UniProtKB-UniRule"/>
</dbReference>
<keyword evidence="2 9" id="KW-0813">Transport</keyword>
<evidence type="ECO:0000259" key="10">
    <source>
        <dbReference type="Pfam" id="PF02355"/>
    </source>
</evidence>
<accession>E3GWJ0</accession>
<comment type="subunit">
    <text evidence="9">Part of the protein translocation apparatus. Forms a complex with SecD.</text>
</comment>
<dbReference type="KEGG" id="mfv:Mfer_1169"/>
<evidence type="ECO:0000256" key="4">
    <source>
        <dbReference type="ARBA" id="ARBA00022692"/>
    </source>
</evidence>
<keyword evidence="7 9" id="KW-0811">Translocation</keyword>
<evidence type="ECO:0000256" key="7">
    <source>
        <dbReference type="ARBA" id="ARBA00023010"/>
    </source>
</evidence>
<evidence type="ECO:0000256" key="5">
    <source>
        <dbReference type="ARBA" id="ARBA00022927"/>
    </source>
</evidence>
<dbReference type="Pfam" id="PF07549">
    <property type="entry name" value="Sec_GG"/>
    <property type="match status" value="1"/>
</dbReference>
<protein>
    <recommendedName>
        <fullName evidence="9">Protein-export membrane protein SecF</fullName>
    </recommendedName>
</protein>
<dbReference type="STRING" id="523846.Mfer_1169"/>
<keyword evidence="8 9" id="KW-0472">Membrane</keyword>
<dbReference type="Pfam" id="PF02355">
    <property type="entry name" value="SecD_SecF_C"/>
    <property type="match status" value="1"/>
</dbReference>
<sequence>MFKKLMKSYKLLILIPVTITLLSIFIIAVNGIEKGIDIKGGSMVELKLEKPMNELELKSLFIKSLNTSDVTVLFTSPTKVTVEVGKEIDVGKLSEDLKGKATIIGCRSVGPVLSKEALAQIYWALAFAFLFMSIAVFIAFRDVVPSIAVILAAVCDIIVALGGMSILRIPLSVASVGAILMLIGYSVDTDILLTTRVLKRKRGSITSRAINAMKTGITMSITAIVSMACLYIVTMVIMPQAKTLSNIAAVLIIGIFADILCTWFMNLGIIRWYLEAKR</sequence>
<comment type="function">
    <text evidence="9">Involved in protein export.</text>
</comment>
<dbReference type="PANTHER" id="PTHR30081:SF8">
    <property type="entry name" value="PROTEIN TRANSLOCASE SUBUNIT SECF"/>
    <property type="match status" value="1"/>
</dbReference>
<keyword evidence="12" id="KW-1185">Reference proteome</keyword>
<dbReference type="GO" id="GO:0006605">
    <property type="term" value="P:protein targeting"/>
    <property type="evidence" value="ECO:0007669"/>
    <property type="project" value="UniProtKB-UniRule"/>
</dbReference>
<dbReference type="InterPro" id="IPR022646">
    <property type="entry name" value="SecD/SecF_CS"/>
</dbReference>
<dbReference type="InterPro" id="IPR048634">
    <property type="entry name" value="SecD_SecF_C"/>
</dbReference>
<evidence type="ECO:0000256" key="8">
    <source>
        <dbReference type="ARBA" id="ARBA00023136"/>
    </source>
</evidence>
<dbReference type="InterPro" id="IPR024921">
    <property type="entry name" value="SecF_arc"/>
</dbReference>
<comment type="subcellular location">
    <subcellularLocation>
        <location evidence="1 9">Cell membrane</location>
        <topology evidence="1 9">Multi-pass membrane protein</topology>
    </subcellularLocation>
</comment>
<dbReference type="NCBIfam" id="NF006353">
    <property type="entry name" value="PRK08578.1-1"/>
    <property type="match status" value="1"/>
</dbReference>
<dbReference type="Proteomes" id="UP000002315">
    <property type="component" value="Chromosome"/>
</dbReference>
<proteinExistence type="inferred from homology"/>
<feature type="transmembrane region" description="Helical" evidence="9">
    <location>
        <begin position="247"/>
        <end position="274"/>
    </location>
</feature>
<dbReference type="InterPro" id="IPR022813">
    <property type="entry name" value="SecD/SecF_arch_bac"/>
</dbReference>
<evidence type="ECO:0000256" key="9">
    <source>
        <dbReference type="HAMAP-Rule" id="MF_01464"/>
    </source>
</evidence>
<evidence type="ECO:0000256" key="6">
    <source>
        <dbReference type="ARBA" id="ARBA00022989"/>
    </source>
</evidence>
<keyword evidence="3 9" id="KW-1003">Cell membrane</keyword>
<feature type="transmembrane region" description="Helical" evidence="9">
    <location>
        <begin position="216"/>
        <end position="241"/>
    </location>
</feature>
<dbReference type="EMBL" id="CP002278">
    <property type="protein sequence ID" value="ADP77955.1"/>
    <property type="molecule type" value="Genomic_DNA"/>
</dbReference>
<dbReference type="Gene3D" id="1.20.1640.10">
    <property type="entry name" value="Multidrug efflux transporter AcrB transmembrane domain"/>
    <property type="match status" value="1"/>
</dbReference>
<dbReference type="OrthoDB" id="85411at2157"/>
<comment type="similarity">
    <text evidence="9">Belongs to the SecD/SecF family. SecF subfamily.</text>
</comment>
<reference evidence="11 12" key="1">
    <citation type="journal article" date="2010" name="Stand. Genomic Sci.">
        <title>Complete genome sequence of Methanothermus fervidus type strain (V24S).</title>
        <authorList>
            <person name="Anderson I."/>
            <person name="Djao O.D."/>
            <person name="Misra M."/>
            <person name="Chertkov O."/>
            <person name="Nolan M."/>
            <person name="Lucas S."/>
            <person name="Lapidus A."/>
            <person name="Del Rio T.G."/>
            <person name="Tice H."/>
            <person name="Cheng J.F."/>
            <person name="Tapia R."/>
            <person name="Han C."/>
            <person name="Goodwin L."/>
            <person name="Pitluck S."/>
            <person name="Liolios K."/>
            <person name="Ivanova N."/>
            <person name="Mavromatis K."/>
            <person name="Mikhailova N."/>
            <person name="Pati A."/>
            <person name="Brambilla E."/>
            <person name="Chen A."/>
            <person name="Palaniappan K."/>
            <person name="Land M."/>
            <person name="Hauser L."/>
            <person name="Chang Y.J."/>
            <person name="Jeffries C.D."/>
            <person name="Sikorski J."/>
            <person name="Spring S."/>
            <person name="Rohde M."/>
            <person name="Eichinger K."/>
            <person name="Huber H."/>
            <person name="Wirth R."/>
            <person name="Goker M."/>
            <person name="Detter J.C."/>
            <person name="Woyke T."/>
            <person name="Bristow J."/>
            <person name="Eisen J.A."/>
            <person name="Markowitz V."/>
            <person name="Hugenholtz P."/>
            <person name="Klenk H.P."/>
            <person name="Kyrpides N.C."/>
        </authorList>
    </citation>
    <scope>NUCLEOTIDE SEQUENCE [LARGE SCALE GENOMIC DNA]</scope>
    <source>
        <strain evidence="12">ATCC 43054 / DSM 2088 / JCM 10308 / V24 S</strain>
    </source>
</reference>
<dbReference type="HAMAP" id="MF_01464_A">
    <property type="entry name" value="SecF_A"/>
    <property type="match status" value="1"/>
</dbReference>
<evidence type="ECO:0000256" key="1">
    <source>
        <dbReference type="ARBA" id="ARBA00004651"/>
    </source>
</evidence>
<keyword evidence="5 9" id="KW-0653">Protein transport</keyword>
<feature type="transmembrane region" description="Helical" evidence="9">
    <location>
        <begin position="121"/>
        <end position="140"/>
    </location>
</feature>
<evidence type="ECO:0000256" key="2">
    <source>
        <dbReference type="ARBA" id="ARBA00022448"/>
    </source>
</evidence>